<dbReference type="EMBL" id="RYFI01000009">
    <property type="protein sequence ID" value="RXF73274.1"/>
    <property type="molecule type" value="Genomic_DNA"/>
</dbReference>
<keyword evidence="1" id="KW-0406">Ion transport</keyword>
<evidence type="ECO:0000313" key="5">
    <source>
        <dbReference type="Proteomes" id="UP000289708"/>
    </source>
</evidence>
<keyword evidence="1" id="KW-0813">Transport</keyword>
<dbReference type="GO" id="GO:0045259">
    <property type="term" value="C:proton-transporting ATP synthase complex"/>
    <property type="evidence" value="ECO:0007669"/>
    <property type="project" value="UniProtKB-UniRule"/>
</dbReference>
<dbReference type="GO" id="GO:1902600">
    <property type="term" value="P:proton transmembrane transport"/>
    <property type="evidence" value="ECO:0007669"/>
    <property type="project" value="UniProtKB-KW"/>
</dbReference>
<feature type="compositionally biased region" description="Basic and acidic residues" evidence="2">
    <location>
        <begin position="20"/>
        <end position="44"/>
    </location>
</feature>
<feature type="region of interest" description="Disordered" evidence="2">
    <location>
        <begin position="1"/>
        <end position="54"/>
    </location>
</feature>
<sequence>MTQSSDGKPDPTQPETEGDLSGRRERLDRELKRRSDLKTAEDAGTRNPRSDASGLSLAMRVGSEFVAAIIVGGIVGWGIDRLAGSSPWGMMVFLMLGFAAGVLNVMRSAGLMKKPGD</sequence>
<feature type="transmembrane region" description="Helical" evidence="3">
    <location>
        <begin position="85"/>
        <end position="106"/>
    </location>
</feature>
<dbReference type="InterPro" id="IPR032820">
    <property type="entry name" value="ATPase_put"/>
</dbReference>
<protein>
    <recommendedName>
        <fullName evidence="1">ATP synthase protein I</fullName>
    </recommendedName>
</protein>
<evidence type="ECO:0000256" key="1">
    <source>
        <dbReference type="PIRNR" id="PIRNR032126"/>
    </source>
</evidence>
<dbReference type="Pfam" id="PF09527">
    <property type="entry name" value="ATPase_gene1"/>
    <property type="match status" value="1"/>
</dbReference>
<reference evidence="4 5" key="1">
    <citation type="submission" date="2018-12" db="EMBL/GenBank/DDBJ databases">
        <title>bacterium Hansschlegelia zhihuaiae S113.</title>
        <authorList>
            <person name="He J."/>
        </authorList>
    </citation>
    <scope>NUCLEOTIDE SEQUENCE [LARGE SCALE GENOMIC DNA]</scope>
    <source>
        <strain evidence="4 5">S 113</strain>
    </source>
</reference>
<dbReference type="RefSeq" id="WP_128777467.1">
    <property type="nucleotide sequence ID" value="NZ_RYFI01000009.1"/>
</dbReference>
<proteinExistence type="inferred from homology"/>
<evidence type="ECO:0000256" key="2">
    <source>
        <dbReference type="SAM" id="MobiDB-lite"/>
    </source>
</evidence>
<organism evidence="4 5">
    <name type="scientific">Hansschlegelia zhihuaiae</name>
    <dbReference type="NCBI Taxonomy" id="405005"/>
    <lineage>
        <taxon>Bacteria</taxon>
        <taxon>Pseudomonadati</taxon>
        <taxon>Pseudomonadota</taxon>
        <taxon>Alphaproteobacteria</taxon>
        <taxon>Hyphomicrobiales</taxon>
        <taxon>Methylopilaceae</taxon>
        <taxon>Hansschlegelia</taxon>
    </lineage>
</organism>
<dbReference type="Proteomes" id="UP000289708">
    <property type="component" value="Unassembled WGS sequence"/>
</dbReference>
<keyword evidence="3" id="KW-0812">Transmembrane</keyword>
<name>A0A4Q0MIG2_9HYPH</name>
<dbReference type="InterPro" id="IPR016989">
    <property type="entry name" value="Atp1_alphaprobac"/>
</dbReference>
<comment type="caution">
    <text evidence="4">The sequence shown here is derived from an EMBL/GenBank/DDBJ whole genome shotgun (WGS) entry which is preliminary data.</text>
</comment>
<feature type="transmembrane region" description="Helical" evidence="3">
    <location>
        <begin position="57"/>
        <end position="79"/>
    </location>
</feature>
<accession>A0A4Q0MIG2</accession>
<dbReference type="PIRSF" id="PIRSF032126">
    <property type="entry name" value="F0F1_ATP_synthase_subunit_I"/>
    <property type="match status" value="1"/>
</dbReference>
<keyword evidence="1 3" id="KW-0472">Membrane</keyword>
<comment type="function">
    <text evidence="1">A possible function for this protein is to guide the assembly of the membrane sector of the ATPase enzyme complex.</text>
</comment>
<evidence type="ECO:0000256" key="3">
    <source>
        <dbReference type="SAM" id="Phobius"/>
    </source>
</evidence>
<dbReference type="AlphaFoldDB" id="A0A4Q0MIG2"/>
<gene>
    <name evidence="4" type="ORF">EK403_10590</name>
</gene>
<keyword evidence="3" id="KW-1133">Transmembrane helix</keyword>
<keyword evidence="1" id="KW-0375">Hydrogen ion transport</keyword>
<dbReference type="OrthoDB" id="15401at2"/>
<comment type="similarity">
    <text evidence="1">Belongs to the bacterial AtpI family.</text>
</comment>
<keyword evidence="5" id="KW-1185">Reference proteome</keyword>
<evidence type="ECO:0000313" key="4">
    <source>
        <dbReference type="EMBL" id="RXF73274.1"/>
    </source>
</evidence>